<evidence type="ECO:0000259" key="1">
    <source>
        <dbReference type="Pfam" id="PF00557"/>
    </source>
</evidence>
<dbReference type="AlphaFoldDB" id="A0A382NY85"/>
<dbReference type="InterPro" id="IPR036005">
    <property type="entry name" value="Creatinase/aminopeptidase-like"/>
</dbReference>
<name>A0A382NY85_9ZZZZ</name>
<gene>
    <name evidence="3" type="ORF">METZ01_LOCUS318179</name>
</gene>
<evidence type="ECO:0008006" key="4">
    <source>
        <dbReference type="Google" id="ProtNLM"/>
    </source>
</evidence>
<dbReference type="Pfam" id="PF00557">
    <property type="entry name" value="Peptidase_M24"/>
    <property type="match status" value="1"/>
</dbReference>
<dbReference type="Pfam" id="PF01321">
    <property type="entry name" value="Creatinase_N"/>
    <property type="match status" value="1"/>
</dbReference>
<dbReference type="InterPro" id="IPR000587">
    <property type="entry name" value="Creatinase_N"/>
</dbReference>
<protein>
    <recommendedName>
        <fullName evidence="4">Creatinase N-terminal domain-containing protein</fullName>
    </recommendedName>
</protein>
<feature type="non-terminal residue" evidence="3">
    <location>
        <position position="1"/>
    </location>
</feature>
<dbReference type="PANTHER" id="PTHR46112:SF2">
    <property type="entry name" value="XAA-PRO AMINOPEPTIDASE P-RELATED"/>
    <property type="match status" value="1"/>
</dbReference>
<dbReference type="Gene3D" id="3.90.230.10">
    <property type="entry name" value="Creatinase/methionine aminopeptidase superfamily"/>
    <property type="match status" value="1"/>
</dbReference>
<dbReference type="SUPFAM" id="SSF55920">
    <property type="entry name" value="Creatinase/aminopeptidase"/>
    <property type="match status" value="1"/>
</dbReference>
<feature type="non-terminal residue" evidence="3">
    <location>
        <position position="248"/>
    </location>
</feature>
<dbReference type="Gene3D" id="3.40.350.10">
    <property type="entry name" value="Creatinase/prolidase N-terminal domain"/>
    <property type="match status" value="1"/>
</dbReference>
<dbReference type="InterPro" id="IPR029149">
    <property type="entry name" value="Creatin/AminoP/Spt16_N"/>
</dbReference>
<dbReference type="InterPro" id="IPR050659">
    <property type="entry name" value="Peptidase_M24B"/>
</dbReference>
<proteinExistence type="predicted"/>
<dbReference type="EMBL" id="UINC01103156">
    <property type="protein sequence ID" value="SVC65325.1"/>
    <property type="molecule type" value="Genomic_DNA"/>
</dbReference>
<dbReference type="InterPro" id="IPR000994">
    <property type="entry name" value="Pept_M24"/>
</dbReference>
<feature type="domain" description="Peptidase M24" evidence="1">
    <location>
        <begin position="172"/>
        <end position="247"/>
    </location>
</feature>
<sequence>VTDLPLQNPVDLNRMRVYRLSRIRAELKRRDISAAILTGPQNLRYATDARNMSVWTLFNMARYCFVPVEGPVVLFEFDGAQHVTQGLPTVDETRPATNLTAFLAGDRIEESARAWANELADLVRTSSDNRRVALDRCIPAAMVALQDTGLDVVEGQGMMEVARSIKSADEVECMRQSIGVAEIALQRIHDAIVPGVTENALWAILNQVNAEYGGEWIETRLLNSGERTVPWYQEAGERRIQPGDMVCL</sequence>
<dbReference type="SUPFAM" id="SSF53092">
    <property type="entry name" value="Creatinase/prolidase N-terminal domain"/>
    <property type="match status" value="1"/>
</dbReference>
<evidence type="ECO:0000259" key="2">
    <source>
        <dbReference type="Pfam" id="PF01321"/>
    </source>
</evidence>
<organism evidence="3">
    <name type="scientific">marine metagenome</name>
    <dbReference type="NCBI Taxonomy" id="408172"/>
    <lineage>
        <taxon>unclassified sequences</taxon>
        <taxon>metagenomes</taxon>
        <taxon>ecological metagenomes</taxon>
    </lineage>
</organism>
<evidence type="ECO:0000313" key="3">
    <source>
        <dbReference type="EMBL" id="SVC65325.1"/>
    </source>
</evidence>
<feature type="domain" description="Creatinase N-terminal" evidence="2">
    <location>
        <begin position="19"/>
        <end position="80"/>
    </location>
</feature>
<dbReference type="PANTHER" id="PTHR46112">
    <property type="entry name" value="AMINOPEPTIDASE"/>
    <property type="match status" value="1"/>
</dbReference>
<accession>A0A382NY85</accession>
<reference evidence="3" key="1">
    <citation type="submission" date="2018-05" db="EMBL/GenBank/DDBJ databases">
        <authorList>
            <person name="Lanie J.A."/>
            <person name="Ng W.-L."/>
            <person name="Kazmierczak K.M."/>
            <person name="Andrzejewski T.M."/>
            <person name="Davidsen T.M."/>
            <person name="Wayne K.J."/>
            <person name="Tettelin H."/>
            <person name="Glass J.I."/>
            <person name="Rusch D."/>
            <person name="Podicherti R."/>
            <person name="Tsui H.-C.T."/>
            <person name="Winkler M.E."/>
        </authorList>
    </citation>
    <scope>NUCLEOTIDE SEQUENCE</scope>
</reference>